<feature type="binding site" evidence="7">
    <location>
        <position position="216"/>
    </location>
    <ligand>
        <name>substrate</name>
    </ligand>
</feature>
<feature type="domain" description="tRNA-guanine(15) transglycosylase-like" evidence="8">
    <location>
        <begin position="14"/>
        <end position="366"/>
    </location>
</feature>
<keyword evidence="2 7" id="KW-0328">Glycosyltransferase</keyword>
<dbReference type="InterPro" id="IPR036511">
    <property type="entry name" value="TGT-like_sf"/>
</dbReference>
<comment type="similarity">
    <text evidence="7">Belongs to the queuine tRNA-ribosyltransferase family.</text>
</comment>
<feature type="binding site" evidence="7">
    <location>
        <position position="306"/>
    </location>
    <ligand>
        <name>Zn(2+)</name>
        <dbReference type="ChEBI" id="CHEBI:29105"/>
    </ligand>
</feature>
<dbReference type="NCBIfam" id="TIGR00430">
    <property type="entry name" value="Q_tRNA_tgt"/>
    <property type="match status" value="1"/>
</dbReference>
<dbReference type="STRING" id="1797291.A2V47_04960"/>
<feature type="active site" description="Proton acceptor" evidence="7">
    <location>
        <position position="93"/>
    </location>
</feature>
<dbReference type="EC" id="2.4.2.29" evidence="7"/>
<evidence type="ECO:0000256" key="7">
    <source>
        <dbReference type="HAMAP-Rule" id="MF_00168"/>
    </source>
</evidence>
<protein>
    <recommendedName>
        <fullName evidence="7">Queuine tRNA-ribosyltransferase</fullName>
        <ecNumber evidence="7">2.4.2.29</ecNumber>
    </recommendedName>
    <alternativeName>
        <fullName evidence="7">Guanine insertion enzyme</fullName>
    </alternativeName>
    <alternativeName>
        <fullName evidence="7">tRNA-guanine transglycosylase</fullName>
    </alternativeName>
</protein>
<dbReference type="GO" id="GO:0008616">
    <property type="term" value="P:tRNA queuosine(34) biosynthetic process"/>
    <property type="evidence" value="ECO:0007669"/>
    <property type="project" value="UniProtKB-UniRule"/>
</dbReference>
<evidence type="ECO:0000256" key="6">
    <source>
        <dbReference type="ARBA" id="ARBA00050112"/>
    </source>
</evidence>
<feature type="binding site" evidence="7">
    <location>
        <position position="309"/>
    </location>
    <ligand>
        <name>Zn(2+)</name>
        <dbReference type="ChEBI" id="CHEBI:29105"/>
    </ligand>
</feature>
<dbReference type="InterPro" id="IPR002616">
    <property type="entry name" value="tRNA_ribo_trans-like"/>
</dbReference>
<comment type="function">
    <text evidence="7">Catalyzes the base-exchange of a guanine (G) residue with the queuine precursor 7-aminomethyl-7-deazaguanine (PreQ1) at position 34 (anticodon wobble position) in tRNAs with GU(N) anticodons (tRNA-Asp, -Asn, -His and -Tyr). Catalysis occurs through a double-displacement mechanism. The nucleophile active site attacks the C1' of nucleotide 34 to detach the guanine base from the RNA, forming a covalent enzyme-RNA intermediate. The proton acceptor active site deprotonates the incoming PreQ1, allowing a nucleophilic attack on the C1' of the ribose to form the product. After dissociation, two additional enzymatic reactions on the tRNA convert PreQ1 to queuine (Q), resulting in the hypermodified nucleoside queuosine (7-(((4,5-cis-dihydroxy-2-cyclopenten-1-yl)amino)methyl)-7-deazaguanosine).</text>
</comment>
<dbReference type="InterPro" id="IPR050076">
    <property type="entry name" value="ArchSynthase1/Queuine_TRR"/>
</dbReference>
<evidence type="ECO:0000256" key="4">
    <source>
        <dbReference type="ARBA" id="ARBA00022694"/>
    </source>
</evidence>
<dbReference type="PANTHER" id="PTHR46499:SF1">
    <property type="entry name" value="QUEUINE TRNA-RIBOSYLTRANSFERASE"/>
    <property type="match status" value="1"/>
</dbReference>
<keyword evidence="3 7" id="KW-0808">Transferase</keyword>
<dbReference type="EMBL" id="MEYH01000080">
    <property type="protein sequence ID" value="OGD14600.1"/>
    <property type="molecule type" value="Genomic_DNA"/>
</dbReference>
<organism evidence="9 10">
    <name type="scientific">Candidatus Sediminicultor quintus</name>
    <dbReference type="NCBI Taxonomy" id="1797291"/>
    <lineage>
        <taxon>Bacteria</taxon>
        <taxon>Pseudomonadati</taxon>
        <taxon>Atribacterota</taxon>
        <taxon>Candidatus Phoenicimicrobiia</taxon>
        <taxon>Candidatus Pheonicimicrobiales</taxon>
        <taxon>Candidatus Phoenicimicrobiaceae</taxon>
        <taxon>Candidatus Sediminicultor</taxon>
    </lineage>
</organism>
<feature type="binding site" evidence="7">
    <location>
        <begin position="93"/>
        <end position="97"/>
    </location>
    <ligand>
        <name>substrate</name>
    </ligand>
</feature>
<comment type="catalytic activity">
    <reaction evidence="6 7">
        <text>7-aminomethyl-7-carbaguanine + guanosine(34) in tRNA = 7-aminomethyl-7-carbaguanosine(34) in tRNA + guanine</text>
        <dbReference type="Rhea" id="RHEA:24104"/>
        <dbReference type="Rhea" id="RHEA-COMP:10341"/>
        <dbReference type="Rhea" id="RHEA-COMP:10342"/>
        <dbReference type="ChEBI" id="CHEBI:16235"/>
        <dbReference type="ChEBI" id="CHEBI:58703"/>
        <dbReference type="ChEBI" id="CHEBI:74269"/>
        <dbReference type="ChEBI" id="CHEBI:82833"/>
        <dbReference type="EC" id="2.4.2.29"/>
    </reaction>
</comment>
<dbReference type="GO" id="GO:0008479">
    <property type="term" value="F:tRNA-guanosine(34) queuine transglycosylase activity"/>
    <property type="evidence" value="ECO:0007669"/>
    <property type="project" value="UniProtKB-UniRule"/>
</dbReference>
<keyword evidence="5 7" id="KW-0671">Queuosine biosynthesis</keyword>
<name>A0A1F5A7R2_9BACT</name>
<dbReference type="HAMAP" id="MF_00168">
    <property type="entry name" value="Q_tRNA_Tgt"/>
    <property type="match status" value="1"/>
</dbReference>
<reference evidence="9 10" key="1">
    <citation type="journal article" date="2016" name="Nat. Commun.">
        <title>Thousands of microbial genomes shed light on interconnected biogeochemical processes in an aquifer system.</title>
        <authorList>
            <person name="Anantharaman K."/>
            <person name="Brown C.T."/>
            <person name="Hug L.A."/>
            <person name="Sharon I."/>
            <person name="Castelle C.J."/>
            <person name="Probst A.J."/>
            <person name="Thomas B.C."/>
            <person name="Singh A."/>
            <person name="Wilkins M.J."/>
            <person name="Karaoz U."/>
            <person name="Brodie E.L."/>
            <person name="Williams K.H."/>
            <person name="Hubbard S.S."/>
            <person name="Banfield J.F."/>
        </authorList>
    </citation>
    <scope>NUCLEOTIDE SEQUENCE [LARGE SCALE GENOMIC DNA]</scope>
</reference>
<evidence type="ECO:0000313" key="10">
    <source>
        <dbReference type="Proteomes" id="UP000177701"/>
    </source>
</evidence>
<dbReference type="GO" id="GO:0005829">
    <property type="term" value="C:cytosol"/>
    <property type="evidence" value="ECO:0007669"/>
    <property type="project" value="TreeGrafter"/>
</dbReference>
<feature type="binding site" evidence="7">
    <location>
        <position position="304"/>
    </location>
    <ligand>
        <name>Zn(2+)</name>
        <dbReference type="ChEBI" id="CHEBI:29105"/>
    </ligand>
</feature>
<feature type="region of interest" description="RNA binding; important for wobble base 34 recognition" evidence="7">
    <location>
        <begin position="271"/>
        <end position="275"/>
    </location>
</feature>
<evidence type="ECO:0000313" key="9">
    <source>
        <dbReference type="EMBL" id="OGD14600.1"/>
    </source>
</evidence>
<feature type="binding site" evidence="7">
    <location>
        <position position="147"/>
    </location>
    <ligand>
        <name>substrate</name>
    </ligand>
</feature>
<keyword evidence="4 7" id="KW-0819">tRNA processing</keyword>
<gene>
    <name evidence="7" type="primary">tgt</name>
    <name evidence="9" type="ORF">A2V47_04960</name>
</gene>
<evidence type="ECO:0000256" key="3">
    <source>
        <dbReference type="ARBA" id="ARBA00022679"/>
    </source>
</evidence>
<feature type="region of interest" description="RNA binding" evidence="7">
    <location>
        <begin position="247"/>
        <end position="253"/>
    </location>
</feature>
<sequence>MSIKFEILKESKTTKARLGKLYTCHGIIDTPVFMPVGTQATVKAMTPRELDDLGIQIILSNSYHLYLRPGYNLVAQAGGLHKFMGWKGAILTDSGGFQIFSLGKLNKISDEGVFFNSHIDGSKHFINPEKAMEIQIALGSDIAMAFDECAPYPSGKYQVEIAAQRTIQWAKRCKEAHHGSSQSLFGIVQGGAFKDLRIENANKLVELDFPGYAIGGLSVGEPKSLMYEILDCTVPCLPNNKPRYLMGVGAPQSILEGIIRGVDMFDCVLPTRNARNGSLLASSGNLSITNAKYKDDFTPLDNKCQCYTCQNFTRAYLRHLYMSNEILASILGTIHNLYFMSSLMKNIRLALLEDRLLEFKEEFLSNFLN</sequence>
<dbReference type="InterPro" id="IPR004803">
    <property type="entry name" value="TGT"/>
</dbReference>
<dbReference type="UniPathway" id="UPA00392"/>
<proteinExistence type="inferred from homology"/>
<feature type="binding site" evidence="7">
    <location>
        <position position="189"/>
    </location>
    <ligand>
        <name>substrate</name>
    </ligand>
</feature>
<keyword evidence="7" id="KW-0479">Metal-binding</keyword>
<dbReference type="Gene3D" id="3.20.20.105">
    <property type="entry name" value="Queuine tRNA-ribosyltransferase-like"/>
    <property type="match status" value="1"/>
</dbReference>
<evidence type="ECO:0000256" key="5">
    <source>
        <dbReference type="ARBA" id="ARBA00022785"/>
    </source>
</evidence>
<dbReference type="FunFam" id="3.20.20.105:FF:000001">
    <property type="entry name" value="Queuine tRNA-ribosyltransferase"/>
    <property type="match status" value="1"/>
</dbReference>
<comment type="pathway">
    <text evidence="1 7">tRNA modification; tRNA-queuosine biosynthesis.</text>
</comment>
<dbReference type="Proteomes" id="UP000177701">
    <property type="component" value="Unassembled WGS sequence"/>
</dbReference>
<feature type="binding site" evidence="7">
    <location>
        <position position="335"/>
    </location>
    <ligand>
        <name>Zn(2+)</name>
        <dbReference type="ChEBI" id="CHEBI:29105"/>
    </ligand>
</feature>
<comment type="cofactor">
    <cofactor evidence="7">
        <name>Zn(2+)</name>
        <dbReference type="ChEBI" id="CHEBI:29105"/>
    </cofactor>
    <text evidence="7">Binds 1 zinc ion per subunit.</text>
</comment>
<accession>A0A1F5A7R2</accession>
<comment type="subunit">
    <text evidence="7">Homodimer. Within each dimer, one monomer is responsible for RNA recognition and catalysis, while the other monomer binds to the replacement base PreQ1.</text>
</comment>
<dbReference type="GO" id="GO:0046872">
    <property type="term" value="F:metal ion binding"/>
    <property type="evidence" value="ECO:0007669"/>
    <property type="project" value="UniProtKB-KW"/>
</dbReference>
<dbReference type="Pfam" id="PF01702">
    <property type="entry name" value="TGT"/>
    <property type="match status" value="1"/>
</dbReference>
<feature type="active site" description="Nucleophile" evidence="7">
    <location>
        <position position="266"/>
    </location>
</feature>
<dbReference type="SUPFAM" id="SSF51713">
    <property type="entry name" value="tRNA-guanine transglycosylase"/>
    <property type="match status" value="1"/>
</dbReference>
<keyword evidence="7" id="KW-0862">Zinc</keyword>
<evidence type="ECO:0000256" key="2">
    <source>
        <dbReference type="ARBA" id="ARBA00022676"/>
    </source>
</evidence>
<evidence type="ECO:0000259" key="8">
    <source>
        <dbReference type="Pfam" id="PF01702"/>
    </source>
</evidence>
<evidence type="ECO:0000256" key="1">
    <source>
        <dbReference type="ARBA" id="ARBA00004691"/>
    </source>
</evidence>
<comment type="caution">
    <text evidence="9">The sequence shown here is derived from an EMBL/GenBank/DDBJ whole genome shotgun (WGS) entry which is preliminary data.</text>
</comment>
<dbReference type="PANTHER" id="PTHR46499">
    <property type="entry name" value="QUEUINE TRNA-RIBOSYLTRANSFERASE"/>
    <property type="match status" value="1"/>
</dbReference>
<dbReference type="AlphaFoldDB" id="A0A1F5A7R2"/>
<dbReference type="NCBIfam" id="TIGR00449">
    <property type="entry name" value="tgt_general"/>
    <property type="match status" value="1"/>
</dbReference>